<evidence type="ECO:0000313" key="1">
    <source>
        <dbReference type="EMBL" id="KJA25214.1"/>
    </source>
</evidence>
<reference evidence="2" key="1">
    <citation type="submission" date="2014-04" db="EMBL/GenBank/DDBJ databases">
        <title>Evolutionary Origins and Diversification of the Mycorrhizal Mutualists.</title>
        <authorList>
            <consortium name="DOE Joint Genome Institute"/>
            <consortium name="Mycorrhizal Genomics Consortium"/>
            <person name="Kohler A."/>
            <person name="Kuo A."/>
            <person name="Nagy L.G."/>
            <person name="Floudas D."/>
            <person name="Copeland A."/>
            <person name="Barry K.W."/>
            <person name="Cichocki N."/>
            <person name="Veneault-Fourrey C."/>
            <person name="LaButti K."/>
            <person name="Lindquist E.A."/>
            <person name="Lipzen A."/>
            <person name="Lundell T."/>
            <person name="Morin E."/>
            <person name="Murat C."/>
            <person name="Riley R."/>
            <person name="Ohm R."/>
            <person name="Sun H."/>
            <person name="Tunlid A."/>
            <person name="Henrissat B."/>
            <person name="Grigoriev I.V."/>
            <person name="Hibbett D.S."/>
            <person name="Martin F."/>
        </authorList>
    </citation>
    <scope>NUCLEOTIDE SEQUENCE [LARGE SCALE GENOMIC DNA]</scope>
    <source>
        <strain evidence="2">FD-334 SS-4</strain>
    </source>
</reference>
<dbReference type="Proteomes" id="UP000054270">
    <property type="component" value="Unassembled WGS sequence"/>
</dbReference>
<organism evidence="1 2">
    <name type="scientific">Hypholoma sublateritium (strain FD-334 SS-4)</name>
    <dbReference type="NCBI Taxonomy" id="945553"/>
    <lineage>
        <taxon>Eukaryota</taxon>
        <taxon>Fungi</taxon>
        <taxon>Dikarya</taxon>
        <taxon>Basidiomycota</taxon>
        <taxon>Agaricomycotina</taxon>
        <taxon>Agaricomycetes</taxon>
        <taxon>Agaricomycetidae</taxon>
        <taxon>Agaricales</taxon>
        <taxon>Agaricineae</taxon>
        <taxon>Strophariaceae</taxon>
        <taxon>Hypholoma</taxon>
    </lineage>
</organism>
<accession>A0A0D2P2T2</accession>
<keyword evidence="2" id="KW-1185">Reference proteome</keyword>
<sequence length="97" mass="10896">MRIYGTVALDINHHRGRILPNIQSTNTIVVDNDAALQHEHLQKRLRDILNVQRDGGRYESLQLALGIGVGREGLSMVMDRFEARRVNVLKSIPGPLS</sequence>
<protein>
    <submittedName>
        <fullName evidence="1">Uncharacterized protein</fullName>
    </submittedName>
</protein>
<gene>
    <name evidence="1" type="ORF">HYPSUDRAFT_441503</name>
</gene>
<name>A0A0D2P2T2_HYPSF</name>
<dbReference type="AlphaFoldDB" id="A0A0D2P2T2"/>
<evidence type="ECO:0000313" key="2">
    <source>
        <dbReference type="Proteomes" id="UP000054270"/>
    </source>
</evidence>
<proteinExistence type="predicted"/>
<dbReference type="EMBL" id="KN817533">
    <property type="protein sequence ID" value="KJA25214.1"/>
    <property type="molecule type" value="Genomic_DNA"/>
</dbReference>